<keyword evidence="6 9" id="KW-0472">Membrane</keyword>
<feature type="transmembrane region" description="Helical" evidence="9">
    <location>
        <begin position="635"/>
        <end position="653"/>
    </location>
</feature>
<evidence type="ECO:0000256" key="7">
    <source>
        <dbReference type="SAM" id="Coils"/>
    </source>
</evidence>
<feature type="compositionally biased region" description="Basic and acidic residues" evidence="8">
    <location>
        <begin position="197"/>
        <end position="208"/>
    </location>
</feature>
<dbReference type="Pfam" id="PF09787">
    <property type="entry name" value="Golgin_A5"/>
    <property type="match status" value="1"/>
</dbReference>
<keyword evidence="2 9" id="KW-0812">Transmembrane</keyword>
<sequence>MSNWISSKLKKAESFLQQIDQQAAESLGHNELSRSEEHNNKIPTKIESAVPLKDQLKKKSEPERHDSHNLRKERKRDVVVAATPSKLVTKPMPLPKVVPPSTLTDSDWTELLSTPKQAQGNSNGMSVVRGSKKDVKKILEVKKSVPPVRRTVSNKFKPMGSENSVDARVDSSKVCDGDESGSSDSLHRKSGSGSGSSKDERYVVERDNVVAGTRDGVPHAADESLTTEKVSSMLEKFDGAKENQMNGDNDGLRLKKSNAAVESAVRQDSQGESSSESEGQTGSDSDSSSSSESENERKRREERERRREQIRAEKAAAKAVEAIKERENVVARLEGEKQSLEKILEERAKQQAQEASQLQTSMMETMDAVDLEKQKHNNTRMEALTRLAKLETANADLARSLAAKQWNLEVEANRVAELRQQLELKEGGREDSGSAQDSAYHCAHEQYLKRRMSNINQSGTGSCPNQEASKGAEFERDILEAEYSFTCDKIVQLREKANKLEECIEVTRNEMENPTAVEAELKRRLSQLTDHLIQKQAQVESLSSEKATLHLRIETTSRLLEESKSTLQFSEMTGSSSKDDLEAGTWGTSNSSRVRPMIAERIRSGGQHFESLLVQLDIIFSAGAAFLRRNSSAKVYALVYIVCLHFWVAYILMSNSDVGTIRSGAVISLETINKTTGS</sequence>
<evidence type="ECO:0000256" key="6">
    <source>
        <dbReference type="ARBA" id="ARBA00023136"/>
    </source>
</evidence>
<feature type="coiled-coil region" evidence="7">
    <location>
        <begin position="490"/>
        <end position="545"/>
    </location>
</feature>
<dbReference type="GO" id="GO:0000301">
    <property type="term" value="P:retrograde transport, vesicle recycling within Golgi"/>
    <property type="evidence" value="ECO:0007669"/>
    <property type="project" value="TreeGrafter"/>
</dbReference>
<gene>
    <name evidence="10" type="ORF">C5167_005490</name>
</gene>
<keyword evidence="11" id="KW-1185">Reference proteome</keyword>
<evidence type="ECO:0000256" key="8">
    <source>
        <dbReference type="SAM" id="MobiDB-lite"/>
    </source>
</evidence>
<name>A0A4Y7JAQ5_PAPSO</name>
<evidence type="ECO:0000256" key="1">
    <source>
        <dbReference type="ARBA" id="ARBA00004394"/>
    </source>
</evidence>
<dbReference type="GO" id="GO:0007030">
    <property type="term" value="P:Golgi organization"/>
    <property type="evidence" value="ECO:0007669"/>
    <property type="project" value="InterPro"/>
</dbReference>
<evidence type="ECO:0000256" key="2">
    <source>
        <dbReference type="ARBA" id="ARBA00022692"/>
    </source>
</evidence>
<feature type="compositionally biased region" description="Basic and acidic residues" evidence="8">
    <location>
        <begin position="54"/>
        <end position="78"/>
    </location>
</feature>
<dbReference type="AlphaFoldDB" id="A0A4Y7JAQ5"/>
<evidence type="ECO:0008006" key="12">
    <source>
        <dbReference type="Google" id="ProtNLM"/>
    </source>
</evidence>
<feature type="compositionally biased region" description="Basic and acidic residues" evidence="8">
    <location>
        <begin position="31"/>
        <end position="40"/>
    </location>
</feature>
<feature type="compositionally biased region" description="Basic and acidic residues" evidence="8">
    <location>
        <begin position="294"/>
        <end position="310"/>
    </location>
</feature>
<dbReference type="GO" id="GO:0031985">
    <property type="term" value="C:Golgi cisterna"/>
    <property type="evidence" value="ECO:0007669"/>
    <property type="project" value="TreeGrafter"/>
</dbReference>
<evidence type="ECO:0000256" key="4">
    <source>
        <dbReference type="ARBA" id="ARBA00023034"/>
    </source>
</evidence>
<comment type="subcellular location">
    <subcellularLocation>
        <location evidence="1">Golgi apparatus membrane</location>
    </subcellularLocation>
</comment>
<proteinExistence type="predicted"/>
<organism evidence="10 11">
    <name type="scientific">Papaver somniferum</name>
    <name type="common">Opium poppy</name>
    <dbReference type="NCBI Taxonomy" id="3469"/>
    <lineage>
        <taxon>Eukaryota</taxon>
        <taxon>Viridiplantae</taxon>
        <taxon>Streptophyta</taxon>
        <taxon>Embryophyta</taxon>
        <taxon>Tracheophyta</taxon>
        <taxon>Spermatophyta</taxon>
        <taxon>Magnoliopsida</taxon>
        <taxon>Ranunculales</taxon>
        <taxon>Papaveraceae</taxon>
        <taxon>Papaveroideae</taxon>
        <taxon>Papaver</taxon>
    </lineage>
</organism>
<keyword evidence="4" id="KW-0333">Golgi apparatus</keyword>
<dbReference type="STRING" id="3469.A0A4Y7JAQ5"/>
<feature type="region of interest" description="Disordered" evidence="8">
    <location>
        <begin position="150"/>
        <end position="310"/>
    </location>
</feature>
<reference evidence="10 11" key="1">
    <citation type="journal article" date="2018" name="Science">
        <title>The opium poppy genome and morphinan production.</title>
        <authorList>
            <person name="Guo L."/>
            <person name="Winzer T."/>
            <person name="Yang X."/>
            <person name="Li Y."/>
            <person name="Ning Z."/>
            <person name="He Z."/>
            <person name="Teodor R."/>
            <person name="Lu Y."/>
            <person name="Bowser T.A."/>
            <person name="Graham I.A."/>
            <person name="Ye K."/>
        </authorList>
    </citation>
    <scope>NUCLEOTIDE SEQUENCE [LARGE SCALE GENOMIC DNA]</scope>
    <source>
        <strain evidence="11">cv. HN1</strain>
        <tissue evidence="10">Leaves</tissue>
    </source>
</reference>
<evidence type="ECO:0000313" key="11">
    <source>
        <dbReference type="Proteomes" id="UP000316621"/>
    </source>
</evidence>
<evidence type="ECO:0000256" key="9">
    <source>
        <dbReference type="SAM" id="Phobius"/>
    </source>
</evidence>
<feature type="compositionally biased region" description="Low complexity" evidence="8">
    <location>
        <begin position="266"/>
        <end position="292"/>
    </location>
</feature>
<dbReference type="Proteomes" id="UP000316621">
    <property type="component" value="Chromosome 4"/>
</dbReference>
<dbReference type="GO" id="GO:0000139">
    <property type="term" value="C:Golgi membrane"/>
    <property type="evidence" value="ECO:0007669"/>
    <property type="project" value="UniProtKB-SubCell"/>
</dbReference>
<dbReference type="OMA" id="NDSQDTH"/>
<dbReference type="PANTHER" id="PTHR13815">
    <property type="entry name" value="GOLGIN-84"/>
    <property type="match status" value="1"/>
</dbReference>
<dbReference type="EMBL" id="CM010718">
    <property type="protein sequence ID" value="RZC58193.1"/>
    <property type="molecule type" value="Genomic_DNA"/>
</dbReference>
<keyword evidence="3 9" id="KW-1133">Transmembrane helix</keyword>
<feature type="compositionally biased region" description="Basic and acidic residues" evidence="8">
    <location>
        <begin position="165"/>
        <end position="176"/>
    </location>
</feature>
<protein>
    <recommendedName>
        <fullName evidence="12">Golgin candidate 2</fullName>
    </recommendedName>
</protein>
<evidence type="ECO:0000313" key="10">
    <source>
        <dbReference type="EMBL" id="RZC58193.1"/>
    </source>
</evidence>
<accession>A0A4Y7JAQ5</accession>
<keyword evidence="5 7" id="KW-0175">Coiled coil</keyword>
<dbReference type="PANTHER" id="PTHR13815:SF5">
    <property type="entry name" value="GOLGIN CANDIDATE 2"/>
    <property type="match status" value="1"/>
</dbReference>
<dbReference type="Gramene" id="RZC58193">
    <property type="protein sequence ID" value="RZC58193"/>
    <property type="gene ID" value="C5167_005490"/>
</dbReference>
<feature type="region of interest" description="Disordered" evidence="8">
    <location>
        <begin position="20"/>
        <end position="84"/>
    </location>
</feature>
<evidence type="ECO:0000256" key="3">
    <source>
        <dbReference type="ARBA" id="ARBA00022989"/>
    </source>
</evidence>
<dbReference type="InterPro" id="IPR019177">
    <property type="entry name" value="Golgin_subfamily_A_member_5"/>
</dbReference>
<evidence type="ECO:0000256" key="5">
    <source>
        <dbReference type="ARBA" id="ARBA00023054"/>
    </source>
</evidence>